<feature type="compositionally biased region" description="Basic and acidic residues" evidence="2">
    <location>
        <begin position="530"/>
        <end position="555"/>
    </location>
</feature>
<reference evidence="5 6" key="1">
    <citation type="submission" date="2018-04" db="EMBL/GenBank/DDBJ databases">
        <title>The genome of golden apple snail Pomacea canaliculata provides insight into stress tolerance and invasive adaptation.</title>
        <authorList>
            <person name="Liu C."/>
            <person name="Liu B."/>
            <person name="Ren Y."/>
            <person name="Zhang Y."/>
            <person name="Wang H."/>
            <person name="Li S."/>
            <person name="Jiang F."/>
            <person name="Yin L."/>
            <person name="Zhang G."/>
            <person name="Qian W."/>
            <person name="Fan W."/>
        </authorList>
    </citation>
    <scope>NUCLEOTIDE SEQUENCE [LARGE SCALE GENOMIC DNA]</scope>
    <source>
        <strain evidence="5">SZHN2017</strain>
        <tissue evidence="5">Muscle</tissue>
    </source>
</reference>
<feature type="compositionally biased region" description="Polar residues" evidence="2">
    <location>
        <begin position="401"/>
        <end position="412"/>
    </location>
</feature>
<dbReference type="SUPFAM" id="SSF50729">
    <property type="entry name" value="PH domain-like"/>
    <property type="match status" value="1"/>
</dbReference>
<evidence type="ECO:0000256" key="2">
    <source>
        <dbReference type="SAM" id="MobiDB-lite"/>
    </source>
</evidence>
<accession>A0A2T7PIZ6</accession>
<feature type="compositionally biased region" description="Basic and acidic residues" evidence="2">
    <location>
        <begin position="725"/>
        <end position="743"/>
    </location>
</feature>
<dbReference type="InterPro" id="IPR036020">
    <property type="entry name" value="WW_dom_sf"/>
</dbReference>
<evidence type="ECO:0000313" key="5">
    <source>
        <dbReference type="EMBL" id="PVD33377.1"/>
    </source>
</evidence>
<dbReference type="Pfam" id="PF25541">
    <property type="entry name" value="TBCA_PH"/>
    <property type="match status" value="1"/>
</dbReference>
<keyword evidence="1" id="KW-0175">Coiled coil</keyword>
<dbReference type="STRING" id="400727.A0A2T7PIZ6"/>
<dbReference type="InterPro" id="IPR011993">
    <property type="entry name" value="PH-like_dom_sf"/>
</dbReference>
<feature type="compositionally biased region" description="Basic and acidic residues" evidence="2">
    <location>
        <begin position="871"/>
        <end position="881"/>
    </location>
</feature>
<dbReference type="SUPFAM" id="SSF51045">
    <property type="entry name" value="WW domain"/>
    <property type="match status" value="1"/>
</dbReference>
<dbReference type="PROSITE" id="PS50020">
    <property type="entry name" value="WW_DOMAIN_2"/>
    <property type="match status" value="1"/>
</dbReference>
<evidence type="ECO:0000259" key="3">
    <source>
        <dbReference type="PROSITE" id="PS50003"/>
    </source>
</evidence>
<feature type="compositionally biased region" description="Basic and acidic residues" evidence="2">
    <location>
        <begin position="1399"/>
        <end position="1435"/>
    </location>
</feature>
<dbReference type="EMBL" id="PZQS01000003">
    <property type="protein sequence ID" value="PVD33377.1"/>
    <property type="molecule type" value="Genomic_DNA"/>
</dbReference>
<organism evidence="5 6">
    <name type="scientific">Pomacea canaliculata</name>
    <name type="common">Golden apple snail</name>
    <dbReference type="NCBI Taxonomy" id="400727"/>
    <lineage>
        <taxon>Eukaryota</taxon>
        <taxon>Metazoa</taxon>
        <taxon>Spiralia</taxon>
        <taxon>Lophotrochozoa</taxon>
        <taxon>Mollusca</taxon>
        <taxon>Gastropoda</taxon>
        <taxon>Caenogastropoda</taxon>
        <taxon>Architaenioglossa</taxon>
        <taxon>Ampullarioidea</taxon>
        <taxon>Ampullariidae</taxon>
        <taxon>Pomacea</taxon>
    </lineage>
</organism>
<comment type="caution">
    <text evidence="5">The sequence shown here is derived from an EMBL/GenBank/DDBJ whole genome shotgun (WGS) entry which is preliminary data.</text>
</comment>
<dbReference type="InterPro" id="IPR057971">
    <property type="entry name" value="PKHA4-7_TBCA"/>
</dbReference>
<feature type="coiled-coil region" evidence="1">
    <location>
        <begin position="1017"/>
        <end position="1054"/>
    </location>
</feature>
<feature type="compositionally biased region" description="Low complexity" evidence="2">
    <location>
        <begin position="1327"/>
        <end position="1337"/>
    </location>
</feature>
<evidence type="ECO:0008006" key="7">
    <source>
        <dbReference type="Google" id="ProtNLM"/>
    </source>
</evidence>
<dbReference type="SMART" id="SM00233">
    <property type="entry name" value="PH"/>
    <property type="match status" value="1"/>
</dbReference>
<feature type="region of interest" description="Disordered" evidence="2">
    <location>
        <begin position="1268"/>
        <end position="1302"/>
    </location>
</feature>
<evidence type="ECO:0000259" key="4">
    <source>
        <dbReference type="PROSITE" id="PS50020"/>
    </source>
</evidence>
<dbReference type="InterPro" id="IPR001849">
    <property type="entry name" value="PH_domain"/>
</dbReference>
<feature type="region of interest" description="Disordered" evidence="2">
    <location>
        <begin position="1397"/>
        <end position="1435"/>
    </location>
</feature>
<feature type="compositionally biased region" description="Basic and acidic residues" evidence="2">
    <location>
        <begin position="467"/>
        <end position="483"/>
    </location>
</feature>
<dbReference type="PROSITE" id="PS50003">
    <property type="entry name" value="PH_DOMAIN"/>
    <property type="match status" value="1"/>
</dbReference>
<feature type="compositionally biased region" description="Polar residues" evidence="2">
    <location>
        <begin position="912"/>
        <end position="936"/>
    </location>
</feature>
<proteinExistence type="predicted"/>
<dbReference type="CDD" id="cd00201">
    <property type="entry name" value="WW"/>
    <property type="match status" value="1"/>
</dbReference>
<feature type="compositionally biased region" description="Polar residues" evidence="2">
    <location>
        <begin position="428"/>
        <end position="450"/>
    </location>
</feature>
<feature type="domain" description="PH" evidence="3">
    <location>
        <begin position="122"/>
        <end position="222"/>
    </location>
</feature>
<feature type="compositionally biased region" description="Polar residues" evidence="2">
    <location>
        <begin position="854"/>
        <end position="870"/>
    </location>
</feature>
<dbReference type="PROSITE" id="PS01159">
    <property type="entry name" value="WW_DOMAIN_1"/>
    <property type="match status" value="1"/>
</dbReference>
<evidence type="ECO:0000256" key="1">
    <source>
        <dbReference type="SAM" id="Coils"/>
    </source>
</evidence>
<dbReference type="Gene3D" id="2.20.70.10">
    <property type="match status" value="1"/>
</dbReference>
<feature type="region of interest" description="Disordered" evidence="2">
    <location>
        <begin position="1606"/>
        <end position="1627"/>
    </location>
</feature>
<sequence>MEKERKLNKHVEQACLDKQINQLFSEPTSVPGDAALSEMLGCLPKGWELDYTPEGVAYFIDHNNQQTTFSHPVTGKPLSEDNIPPPPSSPPLSPVDDIDFRRGTAKQRSLKAPTAKRNPVSRVMRSGFLYRLESGGLSKTWKRRWCVVADFALFVYKGDDEKASLGSILLPSYRINPCTIEDRIQKEFAFKLEHENTKTVYFHTDTQSDLNGWISSLQQAAMMKGNSGFVREANNNIRAQNHQRITNSLPPDHPNTYAEKPLNHHNSIDGHQQGLESWAEPHWKNPNPGQNQPMYTGKGPPPNPANGWMGNAQWRSVPDLGRDNYDPRMGQRDGSYDPHGSLHSLPPEMHRTANGSSSRSNSGPWGHSQDPLHHPRADANGALNDPQGSLRSLPGDVYRTSPAQSQVTQTGSGVIPSLPQDRGRSDPYQRSSVVSDQGRSDSSNRGSYASWQRLPVEARPDGYYSGARRDQSKSSVDENHGVSDESEFSGSYRVNSDRPLSDVSKDGGVKGREPGGWWEGSGRPAGPMSPRERQDARFPEKNRRYPDSGRERESYQGKSQSSSDLDPSRGQLPPGAQNPQSFKSQDPRASYASSGRHSLAGSSHADIPGHHTSKQSLKQPHENNSSASQNSLSRMPPLPAQHHANEQGHTYVNLPEMSRMAERRSDSPPPRRPPYPTAVRDQIVREIADTHSPATAERLMTANELNKERMQQIPFFQYPTPPHEQTQRKLQRPDENREADPAKRLFQSSDSQKHLLQQSDSQKRLSHSSDLQKHLSQYSDSQKRLSQYSDSQKRLSQSNDSQKRLSQSNDSQKRLSQSNDSQKRLSQYSDSQKRLSQYSDSQKRLSGAQFSERGLQQSDVGGSRSNQAYSDDNKQSNRRQDSGSGRFSDSFEQETGDGRRTAVDSRAGLSLGISNGTETSQRSSTDQNALPSQKSSTDQEARTLRQAFGRVQSFRQSATDNQMKRQIQTVKEEPDMPDSEVLETKLKKNKLNGVRLRMSISAGDLIGKTHDELVLLLIQLRRNQAALEKARDFYREQLNKSRSMEREYRRQRNDSLGQMDRSLEEGHQSFVDTRTHLDEVEKKHLLRPDQYQPPRKMLEFSRKYQEERVVASIENDIRQLTATEVDLEEKIERLNELDRLLQEQSFKVSSFREDKELLEKALAGILRQKKDFQNSPQEQRHLTQQLNSVEKELSRVTQELAEASKALEETTAENNKIEHEVALLRTKVHGELKRSKSAPSLASENANTKVKMERELARVQNMLQGLSQQGEKLSQAMSTIRRTSSGTQLAAAFERDEEEQAKKRGTYFETDVDSGEQIDLAQQIPQASPLSPASPQLPYSPPEPDAAASDIPRPIISHGRQDGTLDLSSSFSNADNAGWNGILVMQMTTPSGSMVSLLPREKPRGLTVRDVKRQSEQRREREKMKRGPDDDQERDLQEVALKVSSTDSEMSTIIHARYPSYTSSQSSLDLSGRGPQLSAAPFYENLQRSGSMPALNNGGEASNSRRSSLALLAPKPFTPYQDKTSKPFRSEIALSTLGVGSGSGSPFGAQHTPESVIRGFKPSSSFLGLRGSASNVNNGTRDRVSNGQSGVADVLLDSHLQEPVHSRSSSLPAYAQRGNNSGLPGLPPWSTELAALDTGMLDAKRSPTGRYLTISSSEPTRLESQAFLSSSFHSSAGDLISNAKIDNVPDIVKSSQTQMDKLDQIDQSLIEREILYKPQKVEIPERYDPEADAEELTEEEKVERQEKAERIKRMLAHQSILAMSQPDINGMPVSHTHSQLAREKQERTELLTLNQELARQVTQRSKKAAAERRKTWSGGQLADIKKQYEAELTANPDQFVPKSRISRQANVIL</sequence>
<dbReference type="OrthoDB" id="43122at2759"/>
<dbReference type="PANTHER" id="PTHR12752:SF9">
    <property type="entry name" value="KRAMER, ISOFORM I"/>
    <property type="match status" value="1"/>
</dbReference>
<dbReference type="InterPro" id="IPR001202">
    <property type="entry name" value="WW_dom"/>
</dbReference>
<keyword evidence="6" id="KW-1185">Reference proteome</keyword>
<feature type="region of interest" description="Disordered" evidence="2">
    <location>
        <begin position="1327"/>
        <end position="1349"/>
    </location>
</feature>
<dbReference type="SMART" id="SM00456">
    <property type="entry name" value="WW"/>
    <property type="match status" value="1"/>
</dbReference>
<dbReference type="PANTHER" id="PTHR12752">
    <property type="entry name" value="PHOSPHOINOSITOL 3-PHOSPHATE-BINDING PROTEIN"/>
    <property type="match status" value="1"/>
</dbReference>
<protein>
    <recommendedName>
        <fullName evidence="7">PH domain-containing protein</fullName>
    </recommendedName>
</protein>
<feature type="compositionally biased region" description="Polar residues" evidence="2">
    <location>
        <begin position="556"/>
        <end position="565"/>
    </location>
</feature>
<feature type="compositionally biased region" description="Polar residues" evidence="2">
    <location>
        <begin position="774"/>
        <end position="840"/>
    </location>
</feature>
<feature type="compositionally biased region" description="Pro residues" evidence="2">
    <location>
        <begin position="83"/>
        <end position="93"/>
    </location>
</feature>
<feature type="domain" description="WW" evidence="4">
    <location>
        <begin position="41"/>
        <end position="74"/>
    </location>
</feature>
<gene>
    <name evidence="5" type="ORF">C0Q70_04632</name>
</gene>
<feature type="compositionally biased region" description="Polar residues" evidence="2">
    <location>
        <begin position="353"/>
        <end position="363"/>
    </location>
</feature>
<evidence type="ECO:0000313" key="6">
    <source>
        <dbReference type="Proteomes" id="UP000245119"/>
    </source>
</evidence>
<feature type="compositionally biased region" description="Polar residues" evidence="2">
    <location>
        <begin position="614"/>
        <end position="633"/>
    </location>
</feature>
<feature type="region of interest" description="Disordered" evidence="2">
    <location>
        <begin position="69"/>
        <end position="95"/>
    </location>
</feature>
<feature type="compositionally biased region" description="Basic and acidic residues" evidence="2">
    <location>
        <begin position="495"/>
        <end position="513"/>
    </location>
</feature>
<feature type="compositionally biased region" description="Basic and acidic residues" evidence="2">
    <location>
        <begin position="320"/>
        <end position="336"/>
    </location>
</feature>
<dbReference type="Proteomes" id="UP000245119">
    <property type="component" value="Linkage Group LG3"/>
</dbReference>
<dbReference type="Pfam" id="PF00169">
    <property type="entry name" value="PH"/>
    <property type="match status" value="1"/>
</dbReference>
<feature type="coiled-coil region" evidence="1">
    <location>
        <begin position="1110"/>
        <end position="1147"/>
    </location>
</feature>
<feature type="compositionally biased region" description="Polar residues" evidence="2">
    <location>
        <begin position="1268"/>
        <end position="1288"/>
    </location>
</feature>
<feature type="compositionally biased region" description="Polar residues" evidence="2">
    <location>
        <begin position="1606"/>
        <end position="1622"/>
    </location>
</feature>
<name>A0A2T7PIZ6_POMCA</name>
<dbReference type="Gene3D" id="2.30.29.30">
    <property type="entry name" value="Pleckstrin-homology domain (PH domain)/Phosphotyrosine-binding domain (PTB)"/>
    <property type="match status" value="1"/>
</dbReference>
<feature type="compositionally biased region" description="Polar residues" evidence="2">
    <location>
        <begin position="746"/>
        <end position="760"/>
    </location>
</feature>
<feature type="region of interest" description="Disordered" evidence="2">
    <location>
        <begin position="243"/>
        <end position="942"/>
    </location>
</feature>
<feature type="compositionally biased region" description="Pro residues" evidence="2">
    <location>
        <begin position="667"/>
        <end position="676"/>
    </location>
</feature>